<evidence type="ECO:0000313" key="3">
    <source>
        <dbReference type="Proteomes" id="UP000594638"/>
    </source>
</evidence>
<feature type="compositionally biased region" description="Basic and acidic residues" evidence="1">
    <location>
        <begin position="63"/>
        <end position="80"/>
    </location>
</feature>
<dbReference type="Proteomes" id="UP000594638">
    <property type="component" value="Unassembled WGS sequence"/>
</dbReference>
<sequence length="80" mass="8969">MMRFEKGDRDAGTRVKRSNFTQQLVNLMMPLSIANAPKARSEDGLKNEAGVDDVMDMPANKTKVKDKAQEEIGEEKETKV</sequence>
<name>A0A8S0V7B2_OLEEU</name>
<feature type="region of interest" description="Disordered" evidence="1">
    <location>
        <begin position="38"/>
        <end position="80"/>
    </location>
</feature>
<dbReference type="Gramene" id="OE9A010884T1">
    <property type="protein sequence ID" value="OE9A010884C1"/>
    <property type="gene ID" value="OE9A010884"/>
</dbReference>
<evidence type="ECO:0000256" key="1">
    <source>
        <dbReference type="SAM" id="MobiDB-lite"/>
    </source>
</evidence>
<accession>A0A8S0V7B2</accession>
<gene>
    <name evidence="2" type="ORF">OLEA9_A010884</name>
</gene>
<proteinExistence type="predicted"/>
<evidence type="ECO:0000313" key="2">
    <source>
        <dbReference type="EMBL" id="CAA3029168.1"/>
    </source>
</evidence>
<protein>
    <submittedName>
        <fullName evidence="2">Uncharacterized protein</fullName>
    </submittedName>
</protein>
<reference evidence="2 3" key="1">
    <citation type="submission" date="2019-12" db="EMBL/GenBank/DDBJ databases">
        <authorList>
            <person name="Alioto T."/>
            <person name="Alioto T."/>
            <person name="Gomez Garrido J."/>
        </authorList>
    </citation>
    <scope>NUCLEOTIDE SEQUENCE [LARGE SCALE GENOMIC DNA]</scope>
</reference>
<dbReference type="AlphaFoldDB" id="A0A8S0V7B2"/>
<comment type="caution">
    <text evidence="2">The sequence shown here is derived from an EMBL/GenBank/DDBJ whole genome shotgun (WGS) entry which is preliminary data.</text>
</comment>
<keyword evidence="3" id="KW-1185">Reference proteome</keyword>
<dbReference type="EMBL" id="CACTIH010009293">
    <property type="protein sequence ID" value="CAA3029168.1"/>
    <property type="molecule type" value="Genomic_DNA"/>
</dbReference>
<organism evidence="2 3">
    <name type="scientific">Olea europaea subsp. europaea</name>
    <dbReference type="NCBI Taxonomy" id="158383"/>
    <lineage>
        <taxon>Eukaryota</taxon>
        <taxon>Viridiplantae</taxon>
        <taxon>Streptophyta</taxon>
        <taxon>Embryophyta</taxon>
        <taxon>Tracheophyta</taxon>
        <taxon>Spermatophyta</taxon>
        <taxon>Magnoliopsida</taxon>
        <taxon>eudicotyledons</taxon>
        <taxon>Gunneridae</taxon>
        <taxon>Pentapetalae</taxon>
        <taxon>asterids</taxon>
        <taxon>lamiids</taxon>
        <taxon>Lamiales</taxon>
        <taxon>Oleaceae</taxon>
        <taxon>Oleeae</taxon>
        <taxon>Olea</taxon>
    </lineage>
</organism>